<feature type="compositionally biased region" description="Basic and acidic residues" evidence="1">
    <location>
        <begin position="1"/>
        <end position="25"/>
    </location>
</feature>
<protein>
    <recommendedName>
        <fullName evidence="2">DUF8035 domain-containing protein</fullName>
    </recommendedName>
</protein>
<feature type="region of interest" description="Disordered" evidence="1">
    <location>
        <begin position="1"/>
        <end position="178"/>
    </location>
</feature>
<dbReference type="Proteomes" id="UP000294847">
    <property type="component" value="Chromosome 6"/>
</dbReference>
<evidence type="ECO:0000256" key="1">
    <source>
        <dbReference type="SAM" id="MobiDB-lite"/>
    </source>
</evidence>
<feature type="compositionally biased region" description="Pro residues" evidence="1">
    <location>
        <begin position="152"/>
        <end position="173"/>
    </location>
</feature>
<dbReference type="InterPro" id="IPR058348">
    <property type="entry name" value="DUF8035"/>
</dbReference>
<feature type="domain" description="DUF8035" evidence="2">
    <location>
        <begin position="368"/>
        <end position="424"/>
    </location>
</feature>
<feature type="compositionally biased region" description="Basic and acidic residues" evidence="1">
    <location>
        <begin position="56"/>
        <end position="67"/>
    </location>
</feature>
<dbReference type="VEuPathDB" id="FungiDB:M_BR32_EuGene_00096701"/>
<feature type="compositionally biased region" description="Basic residues" evidence="1">
    <location>
        <begin position="133"/>
        <end position="145"/>
    </location>
</feature>
<name>A0A4P7NP73_PYROR</name>
<feature type="compositionally biased region" description="Basic and acidic residues" evidence="1">
    <location>
        <begin position="123"/>
        <end position="132"/>
    </location>
</feature>
<evidence type="ECO:0000313" key="4">
    <source>
        <dbReference type="Proteomes" id="UP000294847"/>
    </source>
</evidence>
<evidence type="ECO:0000259" key="2">
    <source>
        <dbReference type="Pfam" id="PF26118"/>
    </source>
</evidence>
<organism evidence="3 4">
    <name type="scientific">Pyricularia oryzae</name>
    <name type="common">Rice blast fungus</name>
    <name type="synonym">Magnaporthe oryzae</name>
    <dbReference type="NCBI Taxonomy" id="318829"/>
    <lineage>
        <taxon>Eukaryota</taxon>
        <taxon>Fungi</taxon>
        <taxon>Dikarya</taxon>
        <taxon>Ascomycota</taxon>
        <taxon>Pezizomycotina</taxon>
        <taxon>Sordariomycetes</taxon>
        <taxon>Sordariomycetidae</taxon>
        <taxon>Magnaporthales</taxon>
        <taxon>Pyriculariaceae</taxon>
        <taxon>Pyricularia</taxon>
    </lineage>
</organism>
<sequence length="486" mass="58495">MGDRYATRRFYEREQFDPRYRRRDDDYSDDDETQIRIQTTRRERDPPRGVNYIQPRDAEPRGARRYFDGPNMVVSEQTLVRTRSKSRERRSAPSPPERQQQAAGGNQIVINNYNDHSSSSDSESDRSTDVSHRSRHSHHSHHGHGRGMPGGFPQPIPPPPFGRGMPVAPPGPPIRETQMELERTRRQLDELRMRDEAIQREREAEMQLARHREEWEFNLTRRELEDLRAQRSREIEERRREKETREEEELRRAKKELDEIKRREEKEAEEERLAREYEIKRLEKEKKAAEEKAKREKADKEAVERFMLEQAEKERKEREEKERAEKEYQRRLQEDLINSGVDEKHIKAIIKKEKIPEEKPEKPKGKERATYTRMARRHLSIEALNAFRIDFEYDQDPNYVLIKRWVPEEEQDQLWNYTRIIRERRMVLPVHTTDIQKTVVNQEHVVHHHHRSKSKSKGDDFIFVKKKRERSRSPSLLMYLAGAQPR</sequence>
<gene>
    <name evidence="3" type="ORF">PoMZ_05653</name>
</gene>
<dbReference type="Pfam" id="PF26118">
    <property type="entry name" value="DUF8035"/>
    <property type="match status" value="1"/>
</dbReference>
<evidence type="ECO:0000313" key="3">
    <source>
        <dbReference type="EMBL" id="QBZ63962.1"/>
    </source>
</evidence>
<reference evidence="3 4" key="1">
    <citation type="journal article" date="2019" name="Mol. Biol. Evol.">
        <title>Blast fungal genomes show frequent chromosomal changes, gene gains and losses, and effector gene turnover.</title>
        <authorList>
            <person name="Gomez Luciano L.B."/>
            <person name="Jason Tsai I."/>
            <person name="Chuma I."/>
            <person name="Tosa Y."/>
            <person name="Chen Y.H."/>
            <person name="Li J.Y."/>
            <person name="Li M.Y."/>
            <person name="Jade Lu M.Y."/>
            <person name="Nakayashiki H."/>
            <person name="Li W.H."/>
        </authorList>
    </citation>
    <scope>NUCLEOTIDE SEQUENCE [LARGE SCALE GENOMIC DNA]</scope>
    <source>
        <strain evidence="3">MZ5-1-6</strain>
    </source>
</reference>
<dbReference type="OMA" id="EPEFEWV"/>
<dbReference type="EMBL" id="CP034209">
    <property type="protein sequence ID" value="QBZ63962.1"/>
    <property type="molecule type" value="Genomic_DNA"/>
</dbReference>
<feature type="region of interest" description="Disordered" evidence="1">
    <location>
        <begin position="232"/>
        <end position="272"/>
    </location>
</feature>
<accession>A0A4P7NP73</accession>
<proteinExistence type="predicted"/>
<dbReference type="AlphaFoldDB" id="A0A4P7NP73"/>